<gene>
    <name evidence="1" type="ORF">RIMI_LOCUS12246094</name>
</gene>
<dbReference type="Proteomes" id="UP001176940">
    <property type="component" value="Unassembled WGS sequence"/>
</dbReference>
<comment type="caution">
    <text evidence="1">The sequence shown here is derived from an EMBL/GenBank/DDBJ whole genome shotgun (WGS) entry which is preliminary data.</text>
</comment>
<organism evidence="1 2">
    <name type="scientific">Ranitomeya imitator</name>
    <name type="common">mimic poison frog</name>
    <dbReference type="NCBI Taxonomy" id="111125"/>
    <lineage>
        <taxon>Eukaryota</taxon>
        <taxon>Metazoa</taxon>
        <taxon>Chordata</taxon>
        <taxon>Craniata</taxon>
        <taxon>Vertebrata</taxon>
        <taxon>Euteleostomi</taxon>
        <taxon>Amphibia</taxon>
        <taxon>Batrachia</taxon>
        <taxon>Anura</taxon>
        <taxon>Neobatrachia</taxon>
        <taxon>Hyloidea</taxon>
        <taxon>Dendrobatidae</taxon>
        <taxon>Dendrobatinae</taxon>
        <taxon>Ranitomeya</taxon>
    </lineage>
</organism>
<accession>A0ABN9LVD8</accession>
<proteinExistence type="predicted"/>
<keyword evidence="2" id="KW-1185">Reference proteome</keyword>
<reference evidence="1" key="1">
    <citation type="submission" date="2023-07" db="EMBL/GenBank/DDBJ databases">
        <authorList>
            <person name="Stuckert A."/>
        </authorList>
    </citation>
    <scope>NUCLEOTIDE SEQUENCE</scope>
</reference>
<sequence length="127" mass="14560">MQNALVSFKELCGLTPAANMKQCILTLSAWLLNSDSPLTVTLNLRSQYPLLEAQGPVPDLLKKVFTSYEAFIQASRTLIETSDAVYSKIIQVQKTDYTRLLPHNLHKEQYVDMRSHVLTYNQWQCLR</sequence>
<dbReference type="EMBL" id="CAUEEQ010028808">
    <property type="protein sequence ID" value="CAJ0948676.1"/>
    <property type="molecule type" value="Genomic_DNA"/>
</dbReference>
<evidence type="ECO:0000313" key="1">
    <source>
        <dbReference type="EMBL" id="CAJ0948676.1"/>
    </source>
</evidence>
<evidence type="ECO:0000313" key="2">
    <source>
        <dbReference type="Proteomes" id="UP001176940"/>
    </source>
</evidence>
<protein>
    <submittedName>
        <fullName evidence="1">Uncharacterized protein</fullName>
    </submittedName>
</protein>
<name>A0ABN9LVD8_9NEOB</name>